<protein>
    <submittedName>
        <fullName evidence="4">Zinc-binding alcohol dehydrogenase family protein</fullName>
    </submittedName>
</protein>
<dbReference type="InterPro" id="IPR013149">
    <property type="entry name" value="ADH-like_C"/>
</dbReference>
<dbReference type="SMART" id="SM00829">
    <property type="entry name" value="PKS_ER"/>
    <property type="match status" value="1"/>
</dbReference>
<dbReference type="InterPro" id="IPR036291">
    <property type="entry name" value="NAD(P)-bd_dom_sf"/>
</dbReference>
<dbReference type="InterPro" id="IPR013154">
    <property type="entry name" value="ADH-like_N"/>
</dbReference>
<name>A0ABW0WAI8_STRNO</name>
<reference evidence="5" key="1">
    <citation type="journal article" date="2019" name="Int. J. Syst. Evol. Microbiol.">
        <title>The Global Catalogue of Microorganisms (GCM) 10K type strain sequencing project: providing services to taxonomists for standard genome sequencing and annotation.</title>
        <authorList>
            <consortium name="The Broad Institute Genomics Platform"/>
            <consortium name="The Broad Institute Genome Sequencing Center for Infectious Disease"/>
            <person name="Wu L."/>
            <person name="Ma J."/>
        </authorList>
    </citation>
    <scope>NUCLEOTIDE SEQUENCE [LARGE SCALE GENOMIC DNA]</scope>
    <source>
        <strain evidence="5">KCTC 5701</strain>
    </source>
</reference>
<dbReference type="SUPFAM" id="SSF50129">
    <property type="entry name" value="GroES-like"/>
    <property type="match status" value="1"/>
</dbReference>
<evidence type="ECO:0000259" key="3">
    <source>
        <dbReference type="SMART" id="SM00829"/>
    </source>
</evidence>
<dbReference type="Gene3D" id="3.40.50.720">
    <property type="entry name" value="NAD(P)-binding Rossmann-like Domain"/>
    <property type="match status" value="1"/>
</dbReference>
<keyword evidence="2" id="KW-0560">Oxidoreductase</keyword>
<sequence>MRAVLLKEFGPPDRLALAEVPDPRPAPGEVVVKVAAVGIQFLETQVRSGMMRKALGDAVPPVVLGKEIAGEVVEAGTGVDPALVGSRVLATTGGLGGYAELARTPAASLVPVPTGLDFRDAVALYRYGATARGLIDAARVGAGDRVLVHAAAGAVGTILVQLLKRAGATVIGTARGEHKLALVKELGADQVVDYSVAGWTDEVRQATRGAVEIVYDHVGGELGRESLALLAPGSGRQVVFGASSGQPLDVQPMELLGRGLTLTGFSAGLIWNRPAYARELVTEVLDLAVAGELKAVVGQSFPLERAAEAHAAVESRGTVGKTLLIP</sequence>
<proteinExistence type="predicted"/>
<dbReference type="RefSeq" id="WP_344348018.1">
    <property type="nucleotide sequence ID" value="NZ_BAAASM010000014.1"/>
</dbReference>
<gene>
    <name evidence="4" type="ORF">ACFP3J_00485</name>
</gene>
<dbReference type="EMBL" id="JBHSOE010000001">
    <property type="protein sequence ID" value="MFC5653969.1"/>
    <property type="molecule type" value="Genomic_DNA"/>
</dbReference>
<dbReference type="InterPro" id="IPR011032">
    <property type="entry name" value="GroES-like_sf"/>
</dbReference>
<comment type="caution">
    <text evidence="4">The sequence shown here is derived from an EMBL/GenBank/DDBJ whole genome shotgun (WGS) entry which is preliminary data.</text>
</comment>
<dbReference type="PANTHER" id="PTHR48106:SF13">
    <property type="entry name" value="QUINONE OXIDOREDUCTASE-RELATED"/>
    <property type="match status" value="1"/>
</dbReference>
<evidence type="ECO:0000313" key="5">
    <source>
        <dbReference type="Proteomes" id="UP001596065"/>
    </source>
</evidence>
<evidence type="ECO:0000256" key="2">
    <source>
        <dbReference type="ARBA" id="ARBA00023002"/>
    </source>
</evidence>
<feature type="domain" description="Enoyl reductase (ER)" evidence="3">
    <location>
        <begin position="10"/>
        <end position="324"/>
    </location>
</feature>
<dbReference type="Gene3D" id="3.90.180.10">
    <property type="entry name" value="Medium-chain alcohol dehydrogenases, catalytic domain"/>
    <property type="match status" value="1"/>
</dbReference>
<organism evidence="4 5">
    <name type="scientific">Streptomyces nogalater</name>
    <dbReference type="NCBI Taxonomy" id="38314"/>
    <lineage>
        <taxon>Bacteria</taxon>
        <taxon>Bacillati</taxon>
        <taxon>Actinomycetota</taxon>
        <taxon>Actinomycetes</taxon>
        <taxon>Kitasatosporales</taxon>
        <taxon>Streptomycetaceae</taxon>
        <taxon>Streptomyces</taxon>
    </lineage>
</organism>
<accession>A0ABW0WAI8</accession>
<keyword evidence="1" id="KW-0521">NADP</keyword>
<dbReference type="InterPro" id="IPR020843">
    <property type="entry name" value="ER"/>
</dbReference>
<dbReference type="SUPFAM" id="SSF51735">
    <property type="entry name" value="NAD(P)-binding Rossmann-fold domains"/>
    <property type="match status" value="1"/>
</dbReference>
<evidence type="ECO:0000313" key="4">
    <source>
        <dbReference type="EMBL" id="MFC5653969.1"/>
    </source>
</evidence>
<evidence type="ECO:0000256" key="1">
    <source>
        <dbReference type="ARBA" id="ARBA00022857"/>
    </source>
</evidence>
<dbReference type="PANTHER" id="PTHR48106">
    <property type="entry name" value="QUINONE OXIDOREDUCTASE PIG3-RELATED"/>
    <property type="match status" value="1"/>
</dbReference>
<dbReference type="Proteomes" id="UP001596065">
    <property type="component" value="Unassembled WGS sequence"/>
</dbReference>
<keyword evidence="5" id="KW-1185">Reference proteome</keyword>
<dbReference type="Pfam" id="PF08240">
    <property type="entry name" value="ADH_N"/>
    <property type="match status" value="1"/>
</dbReference>
<dbReference type="Pfam" id="PF00107">
    <property type="entry name" value="ADH_zinc_N"/>
    <property type="match status" value="1"/>
</dbReference>